<keyword evidence="9" id="KW-1185">Reference proteome</keyword>
<keyword evidence="3 4" id="KW-0326">Glycosidase</keyword>
<feature type="chain" id="PRO_5026750652" description="Levanase" evidence="5">
    <location>
        <begin position="26"/>
        <end position="578"/>
    </location>
</feature>
<protein>
    <recommendedName>
        <fullName evidence="10">Levanase</fullName>
    </recommendedName>
</protein>
<dbReference type="SUPFAM" id="SSF75005">
    <property type="entry name" value="Arabinanase/levansucrase/invertase"/>
    <property type="match status" value="1"/>
</dbReference>
<dbReference type="InterPro" id="IPR001362">
    <property type="entry name" value="Glyco_hydro_32"/>
</dbReference>
<evidence type="ECO:0000256" key="4">
    <source>
        <dbReference type="RuleBase" id="RU362110"/>
    </source>
</evidence>
<dbReference type="Proteomes" id="UP000440978">
    <property type="component" value="Unassembled WGS sequence"/>
</dbReference>
<evidence type="ECO:0000259" key="7">
    <source>
        <dbReference type="Pfam" id="PF08244"/>
    </source>
</evidence>
<dbReference type="GO" id="GO:0005987">
    <property type="term" value="P:sucrose catabolic process"/>
    <property type="evidence" value="ECO:0007669"/>
    <property type="project" value="TreeGrafter"/>
</dbReference>
<keyword evidence="5" id="KW-0732">Signal</keyword>
<evidence type="ECO:0000256" key="1">
    <source>
        <dbReference type="ARBA" id="ARBA00009902"/>
    </source>
</evidence>
<evidence type="ECO:0008006" key="10">
    <source>
        <dbReference type="Google" id="ProtNLM"/>
    </source>
</evidence>
<evidence type="ECO:0000313" key="8">
    <source>
        <dbReference type="EMBL" id="MTT33331.1"/>
    </source>
</evidence>
<dbReference type="Gene3D" id="2.115.10.20">
    <property type="entry name" value="Glycosyl hydrolase domain, family 43"/>
    <property type="match status" value="1"/>
</dbReference>
<name>A0A6N8CTD3_9BACI</name>
<dbReference type="SMART" id="SM00640">
    <property type="entry name" value="Glyco_32"/>
    <property type="match status" value="1"/>
</dbReference>
<dbReference type="InterPro" id="IPR013148">
    <property type="entry name" value="Glyco_hydro_32_N"/>
</dbReference>
<dbReference type="AlphaFoldDB" id="A0A6N8CTD3"/>
<proteinExistence type="inferred from homology"/>
<evidence type="ECO:0000256" key="2">
    <source>
        <dbReference type="ARBA" id="ARBA00022801"/>
    </source>
</evidence>
<dbReference type="InterPro" id="IPR013320">
    <property type="entry name" value="ConA-like_dom_sf"/>
</dbReference>
<dbReference type="Gene3D" id="2.60.120.560">
    <property type="entry name" value="Exo-inulinase, domain 1"/>
    <property type="match status" value="1"/>
</dbReference>
<accession>A0A6N8CTD3</accession>
<dbReference type="EMBL" id="WNHB01000040">
    <property type="protein sequence ID" value="MTT33331.1"/>
    <property type="molecule type" value="Genomic_DNA"/>
</dbReference>
<gene>
    <name evidence="8" type="ORF">GMB86_15135</name>
</gene>
<dbReference type="InterPro" id="IPR023296">
    <property type="entry name" value="Glyco_hydro_beta-prop_sf"/>
</dbReference>
<dbReference type="Pfam" id="PF00251">
    <property type="entry name" value="Glyco_hydro_32N"/>
    <property type="match status" value="2"/>
</dbReference>
<organism evidence="8 9">
    <name type="scientific">Terrilactibacillus tamarindi</name>
    <dbReference type="NCBI Taxonomy" id="2599694"/>
    <lineage>
        <taxon>Bacteria</taxon>
        <taxon>Bacillati</taxon>
        <taxon>Bacillota</taxon>
        <taxon>Bacilli</taxon>
        <taxon>Bacillales</taxon>
        <taxon>Bacillaceae</taxon>
        <taxon>Terrilactibacillus</taxon>
    </lineage>
</organism>
<evidence type="ECO:0000256" key="5">
    <source>
        <dbReference type="SAM" id="SignalP"/>
    </source>
</evidence>
<dbReference type="SUPFAM" id="SSF49899">
    <property type="entry name" value="Concanavalin A-like lectins/glucanases"/>
    <property type="match status" value="1"/>
</dbReference>
<evidence type="ECO:0000256" key="3">
    <source>
        <dbReference type="ARBA" id="ARBA00023295"/>
    </source>
</evidence>
<evidence type="ECO:0000313" key="9">
    <source>
        <dbReference type="Proteomes" id="UP000440978"/>
    </source>
</evidence>
<feature type="domain" description="Glycosyl hydrolase family 32 N-terminal" evidence="6">
    <location>
        <begin position="135"/>
        <end position="406"/>
    </location>
</feature>
<comment type="similarity">
    <text evidence="1 4">Belongs to the glycosyl hydrolase 32 family.</text>
</comment>
<dbReference type="PANTHER" id="PTHR42800">
    <property type="entry name" value="EXOINULINASE INUD (AFU_ORTHOLOGUE AFUA_5G00480)"/>
    <property type="match status" value="1"/>
</dbReference>
<dbReference type="OrthoDB" id="9759709at2"/>
<reference evidence="8 9" key="1">
    <citation type="submission" date="2019-11" db="EMBL/GenBank/DDBJ databases">
        <title>Terrilactibacillus tamarindus sp. nov. BCM23-1 isolated from bark of Tamarindus indica.</title>
        <authorList>
            <person name="Kingkaew E."/>
            <person name="Tanasupawat S."/>
        </authorList>
    </citation>
    <scope>NUCLEOTIDE SEQUENCE [LARGE SCALE GENOMIC DNA]</scope>
    <source>
        <strain evidence="8 9">BCM23-1</strain>
    </source>
</reference>
<feature type="domain" description="Glycosyl hydrolase family 32 N-terminal" evidence="6">
    <location>
        <begin position="39"/>
        <end position="101"/>
    </location>
</feature>
<dbReference type="GO" id="GO:0004575">
    <property type="term" value="F:sucrose alpha-glucosidase activity"/>
    <property type="evidence" value="ECO:0007669"/>
    <property type="project" value="TreeGrafter"/>
</dbReference>
<keyword evidence="2 4" id="KW-0378">Hydrolase</keyword>
<evidence type="ECO:0000259" key="6">
    <source>
        <dbReference type="Pfam" id="PF00251"/>
    </source>
</evidence>
<dbReference type="GO" id="GO:0005737">
    <property type="term" value="C:cytoplasm"/>
    <property type="evidence" value="ECO:0007669"/>
    <property type="project" value="TreeGrafter"/>
</dbReference>
<dbReference type="Pfam" id="PF08244">
    <property type="entry name" value="Glyco_hydro_32C"/>
    <property type="match status" value="1"/>
</dbReference>
<feature type="signal peptide" evidence="5">
    <location>
        <begin position="1"/>
        <end position="25"/>
    </location>
</feature>
<dbReference type="PANTHER" id="PTHR42800:SF1">
    <property type="entry name" value="EXOINULINASE INUD (AFU_ORTHOLOGUE AFUA_5G00480)"/>
    <property type="match status" value="1"/>
</dbReference>
<comment type="caution">
    <text evidence="8">The sequence shown here is derived from an EMBL/GenBank/DDBJ whole genome shotgun (WGS) entry which is preliminary data.</text>
</comment>
<dbReference type="RefSeq" id="WP_155221354.1">
    <property type="nucleotide sequence ID" value="NZ_WNHB01000040.1"/>
</dbReference>
<dbReference type="InterPro" id="IPR013189">
    <property type="entry name" value="Glyco_hydro_32_C"/>
</dbReference>
<dbReference type="CDD" id="cd18622">
    <property type="entry name" value="GH32_Inu-like"/>
    <property type="match status" value="1"/>
</dbReference>
<feature type="domain" description="Glycosyl hydrolase family 32 C-terminal" evidence="7">
    <location>
        <begin position="426"/>
        <end position="569"/>
    </location>
</feature>
<sequence>MKRSLKGMIVALLLSMVIFPTTGHADDSNYQETYRNQFHYSANKNWINDPNGLVQLDGVYHMFYQHNPYGNEWGNMSWGHATSTDLIHWKEQPIAIPEAENSPWVDFWFKTKDDTKPVHYIGTPTTNWDGGHPNGKKYIFSGSIIVDKENKAGFGKNALLAYYTSTYQVAVRDDDTSKDPLGNYLGLREIQEQCLAYSTDGGKTFTKYKGSEPIIPVTAVPNEQTGNFRDPKVVYDDEHKVWAMTVVTGQEVDIYTSTNLIDWKYQSNILRKHDVGNGVWECPELIPMTVSGTKEKKWVLSLSVQNGAPAGGSGMQYFVGDFDGKAFHPETSETMKNPKWLDYGEDFYAGITFSNVPDRTIMLGWMSNWSYVGEQHTSPWKGEMTLPRELTLKKVAHQDYQLIQEPVKEINNLSNKVVQLGNKKVKAINETKVNKVTNYQGQHYRLSAEFSWKEKTMPTQLGFNLRESKDGSKKVVVGYNPKTQTAYIDRTKDGENISRNSTKVKLDSDQKKIKLTVYVDSSSIEVFINDGEKVLTQVMYPNPDQPSDSNGLSYFVSNGEVKMKHASVTKLNSIWGNN</sequence>